<dbReference type="InterPro" id="IPR002528">
    <property type="entry name" value="MATE_fam"/>
</dbReference>
<feature type="transmembrane region" description="Helical" evidence="7">
    <location>
        <begin position="428"/>
        <end position="448"/>
    </location>
</feature>
<dbReference type="NCBIfam" id="TIGR00797">
    <property type="entry name" value="matE"/>
    <property type="match status" value="1"/>
</dbReference>
<evidence type="ECO:0000256" key="4">
    <source>
        <dbReference type="ARBA" id="ARBA00022692"/>
    </source>
</evidence>
<feature type="transmembrane region" description="Helical" evidence="7">
    <location>
        <begin position="104"/>
        <end position="126"/>
    </location>
</feature>
<dbReference type="PANTHER" id="PTHR43549:SF3">
    <property type="entry name" value="MULTIDRUG RESISTANCE PROTEIN YPNP-RELATED"/>
    <property type="match status" value="1"/>
</dbReference>
<feature type="transmembrane region" description="Helical" evidence="7">
    <location>
        <begin position="177"/>
        <end position="198"/>
    </location>
</feature>
<feature type="transmembrane region" description="Helical" evidence="7">
    <location>
        <begin position="146"/>
        <end position="165"/>
    </location>
</feature>
<feature type="transmembrane region" description="Helical" evidence="7">
    <location>
        <begin position="397"/>
        <end position="416"/>
    </location>
</feature>
<sequence length="459" mass="49113">MAVTSSAPIGRQRAGDLTTGGITGTLLRFTIPMIAGSLLQQCYNIADTIIVGRFIGAEALAAVGSSYTLMVFLTSILIGLAMGSGTIFSLRFGAGDSDGLKKSITASFILIGGISVLLIAAAFATLDPVLEWLQVPADVIDPMRDYLWIIYWGIGFTFLYNYFAALLRAVGDSVSPLLWLACAAVLNIGLDLLFILRFNWGIEGAAAATVISQAVSGIGLGIHTIVTRHGMLPSRQECRVDWKVLKTIAAFSSLTCIQQSVMNLGILAVQGLVNSFGTVIMAAFAAAVKIDSFAYMPVQEFGNAFSTFIAQNYGAGRKDRIRQGIVRAVLIMSAFSIAVSAIVFIGAVPLMQVFVSGRETEIIRAGAEYLKIEGAFYIGIGLLFILYGYYRAVCRPGMSVILTVLSLGTRVALSYILAPIPGIGETGIWWSIPAGWALADLIGIIYYFHLRHRQAASAE</sequence>
<evidence type="ECO:0000313" key="9">
    <source>
        <dbReference type="Proteomes" id="UP000823661"/>
    </source>
</evidence>
<evidence type="ECO:0000256" key="6">
    <source>
        <dbReference type="ARBA" id="ARBA00023136"/>
    </source>
</evidence>
<reference evidence="8" key="2">
    <citation type="journal article" date="2021" name="PeerJ">
        <title>Extensive microbial diversity within the chicken gut microbiome revealed by metagenomics and culture.</title>
        <authorList>
            <person name="Gilroy R."/>
            <person name="Ravi A."/>
            <person name="Getino M."/>
            <person name="Pursley I."/>
            <person name="Horton D.L."/>
            <person name="Alikhan N.F."/>
            <person name="Baker D."/>
            <person name="Gharbi K."/>
            <person name="Hall N."/>
            <person name="Watson M."/>
            <person name="Adriaenssens E.M."/>
            <person name="Foster-Nyarko E."/>
            <person name="Jarju S."/>
            <person name="Secka A."/>
            <person name="Antonio M."/>
            <person name="Oren A."/>
            <person name="Chaudhuri R.R."/>
            <person name="La Ragione R."/>
            <person name="Hildebrand F."/>
            <person name="Pallen M.J."/>
        </authorList>
    </citation>
    <scope>NUCLEOTIDE SEQUENCE</scope>
    <source>
        <strain evidence="8">B1-20833</strain>
    </source>
</reference>
<dbReference type="EMBL" id="JADIMI010000083">
    <property type="protein sequence ID" value="MBO8452984.1"/>
    <property type="molecule type" value="Genomic_DNA"/>
</dbReference>
<dbReference type="PANTHER" id="PTHR43549">
    <property type="entry name" value="MULTIDRUG RESISTANCE PROTEIN YPNP-RELATED"/>
    <property type="match status" value="1"/>
</dbReference>
<feature type="transmembrane region" description="Helical" evidence="7">
    <location>
        <begin position="204"/>
        <end position="226"/>
    </location>
</feature>
<dbReference type="Proteomes" id="UP000823661">
    <property type="component" value="Unassembled WGS sequence"/>
</dbReference>
<accession>A0A9D9HIM5</accession>
<comment type="caution">
    <text evidence="8">The sequence shown here is derived from an EMBL/GenBank/DDBJ whole genome shotgun (WGS) entry which is preliminary data.</text>
</comment>
<keyword evidence="6 7" id="KW-0472">Membrane</keyword>
<dbReference type="PIRSF" id="PIRSF006603">
    <property type="entry name" value="DinF"/>
    <property type="match status" value="1"/>
</dbReference>
<protein>
    <submittedName>
        <fullName evidence="8">MATE family efflux transporter</fullName>
    </submittedName>
</protein>
<name>A0A9D9HIM5_9BACT</name>
<dbReference type="AlphaFoldDB" id="A0A9D9HIM5"/>
<feature type="transmembrane region" description="Helical" evidence="7">
    <location>
        <begin position="328"/>
        <end position="354"/>
    </location>
</feature>
<dbReference type="GO" id="GO:0042910">
    <property type="term" value="F:xenobiotic transmembrane transporter activity"/>
    <property type="evidence" value="ECO:0007669"/>
    <property type="project" value="InterPro"/>
</dbReference>
<organism evidence="8 9">
    <name type="scientific">Candidatus Cryptobacteroides intestinavium</name>
    <dbReference type="NCBI Taxonomy" id="2840766"/>
    <lineage>
        <taxon>Bacteria</taxon>
        <taxon>Pseudomonadati</taxon>
        <taxon>Bacteroidota</taxon>
        <taxon>Bacteroidia</taxon>
        <taxon>Bacteroidales</taxon>
        <taxon>Candidatus Cryptobacteroides</taxon>
    </lineage>
</organism>
<evidence type="ECO:0000256" key="1">
    <source>
        <dbReference type="ARBA" id="ARBA00004651"/>
    </source>
</evidence>
<gene>
    <name evidence="8" type="ORF">IAC06_08925</name>
</gene>
<dbReference type="Pfam" id="PF01554">
    <property type="entry name" value="MatE"/>
    <property type="match status" value="2"/>
</dbReference>
<proteinExistence type="predicted"/>
<evidence type="ECO:0000313" key="8">
    <source>
        <dbReference type="EMBL" id="MBO8452984.1"/>
    </source>
</evidence>
<dbReference type="InterPro" id="IPR048279">
    <property type="entry name" value="MdtK-like"/>
</dbReference>
<feature type="transmembrane region" description="Helical" evidence="7">
    <location>
        <begin position="69"/>
        <end position="92"/>
    </location>
</feature>
<evidence type="ECO:0000256" key="2">
    <source>
        <dbReference type="ARBA" id="ARBA00022448"/>
    </source>
</evidence>
<evidence type="ECO:0000256" key="7">
    <source>
        <dbReference type="SAM" id="Phobius"/>
    </source>
</evidence>
<dbReference type="CDD" id="cd13138">
    <property type="entry name" value="MATE_yoeA_like"/>
    <property type="match status" value="1"/>
</dbReference>
<dbReference type="InterPro" id="IPR052031">
    <property type="entry name" value="Membrane_Transporter-Flippase"/>
</dbReference>
<evidence type="ECO:0000256" key="3">
    <source>
        <dbReference type="ARBA" id="ARBA00022475"/>
    </source>
</evidence>
<keyword evidence="5 7" id="KW-1133">Transmembrane helix</keyword>
<feature type="transmembrane region" description="Helical" evidence="7">
    <location>
        <begin position="374"/>
        <end position="390"/>
    </location>
</feature>
<keyword evidence="2" id="KW-0813">Transport</keyword>
<keyword evidence="3" id="KW-1003">Cell membrane</keyword>
<reference evidence="8" key="1">
    <citation type="submission" date="2020-10" db="EMBL/GenBank/DDBJ databases">
        <authorList>
            <person name="Gilroy R."/>
        </authorList>
    </citation>
    <scope>NUCLEOTIDE SEQUENCE</scope>
    <source>
        <strain evidence="8">B1-20833</strain>
    </source>
</reference>
<evidence type="ECO:0000256" key="5">
    <source>
        <dbReference type="ARBA" id="ARBA00022989"/>
    </source>
</evidence>
<keyword evidence="4 7" id="KW-0812">Transmembrane</keyword>
<dbReference type="GO" id="GO:0005886">
    <property type="term" value="C:plasma membrane"/>
    <property type="evidence" value="ECO:0007669"/>
    <property type="project" value="UniProtKB-SubCell"/>
</dbReference>
<comment type="subcellular location">
    <subcellularLocation>
        <location evidence="1">Cell membrane</location>
        <topology evidence="1">Multi-pass membrane protein</topology>
    </subcellularLocation>
</comment>
<dbReference type="GO" id="GO:0015297">
    <property type="term" value="F:antiporter activity"/>
    <property type="evidence" value="ECO:0007669"/>
    <property type="project" value="InterPro"/>
</dbReference>